<gene>
    <name evidence="2" type="ORF">OKIOD_LOCUS4786</name>
</gene>
<feature type="region of interest" description="Disordered" evidence="1">
    <location>
        <begin position="1256"/>
        <end position="1408"/>
    </location>
</feature>
<dbReference type="Proteomes" id="UP001158576">
    <property type="component" value="Chromosome PAR"/>
</dbReference>
<keyword evidence="3" id="KW-1185">Reference proteome</keyword>
<feature type="compositionally biased region" description="Basic and acidic residues" evidence="1">
    <location>
        <begin position="1352"/>
        <end position="1369"/>
    </location>
</feature>
<proteinExistence type="predicted"/>
<feature type="compositionally biased region" description="Basic and acidic residues" evidence="1">
    <location>
        <begin position="1312"/>
        <end position="1329"/>
    </location>
</feature>
<accession>A0ABN7SBS9</accession>
<feature type="compositionally biased region" description="Low complexity" evidence="1">
    <location>
        <begin position="1300"/>
        <end position="1311"/>
    </location>
</feature>
<feature type="region of interest" description="Disordered" evidence="1">
    <location>
        <begin position="1422"/>
        <end position="1473"/>
    </location>
</feature>
<feature type="compositionally biased region" description="Polar residues" evidence="1">
    <location>
        <begin position="43"/>
        <end position="61"/>
    </location>
</feature>
<feature type="compositionally biased region" description="Basic residues" evidence="1">
    <location>
        <begin position="77"/>
        <end position="86"/>
    </location>
</feature>
<protein>
    <submittedName>
        <fullName evidence="2">Oidioi.mRNA.OKI2018_I69.PAR.g13228.t1.cds</fullName>
    </submittedName>
</protein>
<evidence type="ECO:0000256" key="1">
    <source>
        <dbReference type="SAM" id="MobiDB-lite"/>
    </source>
</evidence>
<feature type="compositionally biased region" description="Acidic residues" evidence="1">
    <location>
        <begin position="1431"/>
        <end position="1456"/>
    </location>
</feature>
<feature type="compositionally biased region" description="Polar residues" evidence="1">
    <location>
        <begin position="172"/>
        <end position="186"/>
    </location>
</feature>
<feature type="region of interest" description="Disordered" evidence="1">
    <location>
        <begin position="298"/>
        <end position="396"/>
    </location>
</feature>
<sequence length="1703" mass="191508">MAGKENRGEWQFANPNKEMRFDSSSPDFESQFPVLNAPKEQKGSSNMEMISGAGSSRTSTLVLGERKSNVNADNSHKKPAKIRGKKHADVPVKKPAPVSGMKHADVSVKKPAPVSGMKNAEVSAKKRAPVSGKNHAEISVKKSVPVSVKKHAEITVKKPAKVIAKKSAKVPGSSSSKKVDSVQTGESGRVVKSKKKKNEIDYSMEGTMKRVDLSVRLQEKIDDEVQRRSPELVSSPPKKSIIKGSLSKMKKIGTSIGSKMSNAFKSKGKTSVLLSSVECHPCDREDLAVANDSDIFHDDNKKKRRRHESSNSSRRVRNKKERTKTPAPSRKLNQGSTNSLSSYSTGSKRSRVTSSVSNRVNSSGHSRMNSSTTPAPSRKKKRSTTPEQEVASEIANIDVLERHRTQRADYFESRREVESMLPSTSQKNNELVKFDVDCYELRAQKWRKFVAPKFSDLMYYSVNCPTIVRYSCDTHKMMKIIVKEVDGFRCYALKRVYYDQSDDIYYADFRCKQEKLWDVTRITRDFSPEESYTPVQSWSENTHYIYKDERKISEFVREELPPCSKTPICDKNIKFAVQCDSILYKNPKNGNLILHQDAPKELGCLLYPLPRKRSTKPHCCKPLDQDNNMRDAIISSISVYAKNHFTVDIYHEVETVCDIFQYDPPNGIRALASEIRHLIEYRRKRNWGQKSLICPSVDVNHMNISFRSSILKEMKQVQIFDEEVQKEYLMGAFRHHIEIYWNEEYQVVSADGTFKSAKPYSQYYLISLDFWISDEKCASVLAWHGYSNNFDEIFYERLFDKMFTDVKECGKKIGVVKCKIDMELGAKKGFLLAAAKHGVDTGVTALFCNFHNLVGLRRYVSGNNGRARLSPAHETTIQHLMACKFVHPSIVFELIKKICDNAKFTWQNKLASSGKKVRDTDGSVYFPDTKSESIEKHVDDVYTYWSDKFTHHMESFSWYNEIMTDRRFAVGFDLTTNVNESRHCSINLMHKRYNVKHAKKVDAHIETNNRWLKEHFSDTSCGNFTYRNVTNEELNSVNTIYSLCDWSRKIAMRDNKTITPADFDKFAFILRNLTVVKKVGDKVSDYVLPPASVAHLYKPDAVVTPIPAEDFECFDAENSVDTSQFADVLDDDILDSDDGSGIDLGPGFNEKLTSSLDNDIEEEVITDNFDPNVPSSSSRINDLLEKSRSVSSASHVKKKSSPINSRLVSQVSSKTSAAANNVTSAKDSSLSRQMSDVSITETDPYASLGYSPIIIPGSRKSDDETASSANQSPVATSLVIDDSHDRQISHSRPDDLTAMESSVSDDSGSEGSLRDFLIHDEKSGCDDSYHGGGSEDFDDSDFLDEEDEDCEDPHQLRPCDDVERENGSHEEDESSSDYDEMNAEVAEPDGCQEDLASNSGESGAGEDHTDLMINASKNSEAEGSVYYRDSEEYDSSSEVDECDDNLGDSAESEAEDYPPRRQLEVQPSDLSDEESYNYARSFATGNSDNVTEMKRVHDDISCSRKSSFNGKASVSVVTLPMLVSMSRSNAMKPTPDVNDIISLQSYEDNMECENQSNSRVLYKEEKIYVGASNVRRFKASDNNGQCTDPSKYIVVDSGMIHICPGIKWSADETRAVLAREMHDEEKRTVVCSQNWGKYARDLSPRYGTNAGLLPSNYSVSEHGSSGSPRLILITGGRDGDTVKYILRINGRLYIGVKLFLVLY</sequence>
<name>A0ABN7SBS9_OIKDI</name>
<feature type="region of interest" description="Disordered" evidence="1">
    <location>
        <begin position="1"/>
        <end position="136"/>
    </location>
</feature>
<feature type="compositionally biased region" description="Acidic residues" evidence="1">
    <location>
        <begin position="1370"/>
        <end position="1392"/>
    </location>
</feature>
<feature type="region of interest" description="Disordered" evidence="1">
    <location>
        <begin position="220"/>
        <end position="246"/>
    </location>
</feature>
<feature type="compositionally biased region" description="Basic and acidic residues" evidence="1">
    <location>
        <begin position="220"/>
        <end position="230"/>
    </location>
</feature>
<feature type="compositionally biased region" description="Basic and acidic residues" evidence="1">
    <location>
        <begin position="1281"/>
        <end position="1295"/>
    </location>
</feature>
<feature type="region of interest" description="Disordered" evidence="1">
    <location>
        <begin position="163"/>
        <end position="203"/>
    </location>
</feature>
<feature type="compositionally biased region" description="Low complexity" evidence="1">
    <location>
        <begin position="234"/>
        <end position="246"/>
    </location>
</feature>
<reference evidence="2 3" key="1">
    <citation type="submission" date="2021-04" db="EMBL/GenBank/DDBJ databases">
        <authorList>
            <person name="Bliznina A."/>
        </authorList>
    </citation>
    <scope>NUCLEOTIDE SEQUENCE [LARGE SCALE GENOMIC DNA]</scope>
</reference>
<organism evidence="2 3">
    <name type="scientific">Oikopleura dioica</name>
    <name type="common">Tunicate</name>
    <dbReference type="NCBI Taxonomy" id="34765"/>
    <lineage>
        <taxon>Eukaryota</taxon>
        <taxon>Metazoa</taxon>
        <taxon>Chordata</taxon>
        <taxon>Tunicata</taxon>
        <taxon>Appendicularia</taxon>
        <taxon>Copelata</taxon>
        <taxon>Oikopleuridae</taxon>
        <taxon>Oikopleura</taxon>
    </lineage>
</organism>
<evidence type="ECO:0000313" key="3">
    <source>
        <dbReference type="Proteomes" id="UP001158576"/>
    </source>
</evidence>
<feature type="compositionally biased region" description="Low complexity" evidence="1">
    <location>
        <begin position="335"/>
        <end position="367"/>
    </location>
</feature>
<dbReference type="EMBL" id="OU015568">
    <property type="protein sequence ID" value="CAG5091753.1"/>
    <property type="molecule type" value="Genomic_DNA"/>
</dbReference>
<feature type="compositionally biased region" description="Acidic residues" evidence="1">
    <location>
        <begin position="1335"/>
        <end position="1351"/>
    </location>
</feature>
<feature type="compositionally biased region" description="Polar residues" evidence="1">
    <location>
        <begin position="1202"/>
        <end position="1236"/>
    </location>
</feature>
<feature type="compositionally biased region" description="Polar residues" evidence="1">
    <location>
        <begin position="1266"/>
        <end position="1275"/>
    </location>
</feature>
<feature type="region of interest" description="Disordered" evidence="1">
    <location>
        <begin position="1191"/>
        <end position="1236"/>
    </location>
</feature>
<evidence type="ECO:0000313" key="2">
    <source>
        <dbReference type="EMBL" id="CAG5091753.1"/>
    </source>
</evidence>